<sequence length="2444" mass="271766">MNRLPNFSLGGNREFLVYRRYVSAMAYTIVLCLFALFGARSAHADPLAQTREILFECPPEEGGCEQGLIAQKAEALESVAAMYEYVRNTHEYALYHGSRSNTINTFMGQRGSDVDIASVLIAMYRSQNIPARYAKAIVSAPAEDVANWIGVKNIELAAAIMDDQGIQNVNLVDVDGTPTIEFEHAWVQVSVPFSDYRGAFPPRVDCSATPGRCQWIDVDPSWKLREYHNKNIDIYGQIPFEYDYYYEAIKYNDFFYSDKGPLEIYEGLISWYTAYNIEDIIDLGTIIPVHDGILPASLPYQILSAVETFNSIEEHDDVNDPDWAKYLVINYDLGNWAPDDSVFSSDPIALSDLSTKRITLSYFPGNGIEGDPFEHHQMLLRLDGEIIDTPIVVETSNVEVDYIGSRFSVMFEMDGAPSTTGEEDHVIAATYRNLIFGGYYLIGTGGDTSNWSQVNRAAGRLLKANEEFSIINDSEGVPYVDSNGNGAVDEGESRLIDDRVAQDELTGGLLNVAMTQYFTRFTENTRRLDALNHVISPIAGFVGMVSSTYEVDYLGDTAFSVMPGGLLIDMKGVQFNGSWRIDQPAFFANAHFELLGHEGSSLEHEIWQELTGFDAISTVRGIQMALAGEDATLMRLYNGSESTLQSMYEQFGLDEEPPAGFDGKQWPIYNTAPYFWKYFNTNGDRTFGIIKKTVSSPTDLRAPILYYSNDNWASNIESMYQCERQIRGLISEHGGGATLNAGNLCGYSYVGGTTLSQLLNGFEQYFRAFFGVGSRGKFDYLNLNSGAHWSPINDLVFQVGFYDFDKILHDLSTVQRIRNNLLFGGWVGNNPARWEYAIPSRKTRTGFNRFTVYVEKVYDDVEGDLVSQTYSISNDSFSAGGGWVDGSIRLTQSDVGDSILKPKFDNEVFTDKNLVSVTNNDLVRTPSTADPVSTVTGNMYHDETDLVIKGRGLPYVFTRSYNSRKAQVETDSPLGYGWTHSYNMSLRSNDYGKCPNCDQQTAEENDNQIPSSISYVDERGGEHTYILNEDDSAERVISENPPGEFDTLLLNTPASGQHTLQFRNGVKYVFEEAGASDLVTTPDETARLKYIQDPYQNRISLSYDSLGRVISVVDNLEIAGRTGLTMSYSGDSHHIQTISDWTGRAWTFNYDDGGNLEQAIDPMGSAMDYTYHPDSHLLNEIIHPQVRNGKRKQMAFTYYGNNKAFNYTNTLGETETLNYDLYRQRTRVTDPRGFVREHFYDRFYGSLRTLKEPDGNVIQFQSTPDGLRFDKTDGLGRRWNYSYRADRALGGLKSDNHGLLSRIRDPLMNDMDYSYGIYDQLTTVMDKRGNEVTRSYYETTDAASGAVKGKLHEVRATVNGAPNVLLERYTYYASGAPFGQVKERIEFIDPAVPARQRITTYTYESNGLNVQSKVVKGATSGGSISTTYTYDALGRKVTSTLRRRTSMIDTSIMELTTQYAYDVLGRLTKVTTPRGDIHEKVYDDNGKVTEEKVHYLSGTPREHCASSSGGYVTCTYVTNAYDAVGRLIRTTDIRGNSTSYTYDAMGNKLSETDANGHTVRYEYDSMGRRTARIDANGHRSTFKYDLAGRLIQVTDPNGHRVLNTYDALDNLESVTTEAGRITWHAYDANGNLTNTWDANATADTSFPLNSEHSSLHREYDELNRLIRELDALNGNTLYSYDLLGNITRITDAEGQVTTFVYNDLGRLIETRDPIVESGSDKTDRVLQYDQAGNVLLTEDRSGRQRRHTYDVMNRLVRTEYLQDSTYDAWQYDAFGDLVAVSNEDVTYTYSYTARHELASKTDSRLGKTLSWTYDPAGNVATKTDYQGEVTTYQYDSMNRLVGLSNPAYLQVSYHYDGAGRLIDRLLSNGAKTHYLYDDDDRLVQLQNLSADDTVVEDLTYQYDHVGNVTQISDSVNDQTTAYKYDALYRLTTVDSSIDAEDREYTYDAVGNRKSETRNGTAYYYCYNTRDCSGAPSGNRLISIRTGSATGSIYRRFDYDDSGRVTHKRDGGGSPLYTVTYNGKGRASEINGTLFEYDPNDYRIRNGDHLHHLEAEHLEATYDLAGVLENKYLRGVVVDEIVNGFAYHSADENDWTNYTFHHDHLNSVSALTGHNGSVEETTSFDAFGAPLTQAMPGTGNTLLYTGREYDEDTGLYYYRARYYDPQIGRFISEDPLGFEGGHNFYAYVDNNPINYNDPTGRCPWCLAAVVPVLETMGIGAATSVATGAAIRGGAAAYQGGDISSAILDPSAIVTDAGVGAIGAGLIFKGKQLYQARHIAAPASTKLLAGSGSRAQAEITSGIYYFEQAGLKYTGQSGQIGTRLGAHVTNPSKPISSIDDAVRAAVDGSKTSREVAEQLTLWNMGGVNGRGVLNHVNPIGSSRAGLLSDSTLGNISAIATPGQSLWNPVASGSLLGLGVNGASAGGGFVLYPSKPNTNMMQSVYRK</sequence>
<evidence type="ECO:0000259" key="2">
    <source>
        <dbReference type="Pfam" id="PF20148"/>
    </source>
</evidence>
<feature type="domain" description="Transglutaminase-like" evidence="1">
    <location>
        <begin position="68"/>
        <end position="220"/>
    </location>
</feature>
<dbReference type="InterPro" id="IPR002931">
    <property type="entry name" value="Transglutaminase-like"/>
</dbReference>
<feature type="domain" description="DUF6531" evidence="2">
    <location>
        <begin position="930"/>
        <end position="989"/>
    </location>
</feature>
<gene>
    <name evidence="3" type="ORF">A6D6_03686</name>
</gene>
<reference evidence="3 4" key="1">
    <citation type="submission" date="2012-09" db="EMBL/GenBank/DDBJ databases">
        <title>Genome Sequence of alkane-degrading Bacterium Alcanivorax sp. 6-D-6.</title>
        <authorList>
            <person name="Lai Q."/>
            <person name="Shao Z."/>
        </authorList>
    </citation>
    <scope>NUCLEOTIDE SEQUENCE [LARGE SCALE GENOMIC DNA]</scope>
    <source>
        <strain evidence="3 4">6-D-6</strain>
    </source>
</reference>
<dbReference type="RefSeq" id="WP_159661537.1">
    <property type="nucleotide sequence ID" value="NZ_AQPF01000049.1"/>
</dbReference>
<keyword evidence="4" id="KW-1185">Reference proteome</keyword>
<evidence type="ECO:0000313" key="3">
    <source>
        <dbReference type="EMBL" id="KAF0803514.1"/>
    </source>
</evidence>
<evidence type="ECO:0000313" key="4">
    <source>
        <dbReference type="Proteomes" id="UP000771797"/>
    </source>
</evidence>
<dbReference type="PANTHER" id="PTHR32305:SF15">
    <property type="entry name" value="PROTEIN RHSA-RELATED"/>
    <property type="match status" value="1"/>
</dbReference>
<dbReference type="InterPro" id="IPR050708">
    <property type="entry name" value="T6SS_VgrG/RHS"/>
</dbReference>
<dbReference type="EMBL" id="AQPF01000049">
    <property type="protein sequence ID" value="KAF0803514.1"/>
    <property type="molecule type" value="Genomic_DNA"/>
</dbReference>
<dbReference type="InterPro" id="IPR031325">
    <property type="entry name" value="RHS_repeat"/>
</dbReference>
<dbReference type="Gene3D" id="3.10.620.30">
    <property type="match status" value="1"/>
</dbReference>
<dbReference type="InterPro" id="IPR022385">
    <property type="entry name" value="Rhs_assc_core"/>
</dbReference>
<dbReference type="SUPFAM" id="SSF54001">
    <property type="entry name" value="Cysteine proteinases"/>
    <property type="match status" value="1"/>
</dbReference>
<dbReference type="InterPro" id="IPR038765">
    <property type="entry name" value="Papain-like_cys_pep_sf"/>
</dbReference>
<accession>A0ABQ6Y3P0</accession>
<dbReference type="InterPro" id="IPR006530">
    <property type="entry name" value="YD"/>
</dbReference>
<comment type="caution">
    <text evidence="3">The sequence shown here is derived from an EMBL/GenBank/DDBJ whole genome shotgun (WGS) entry which is preliminary data.</text>
</comment>
<evidence type="ECO:0000259" key="1">
    <source>
        <dbReference type="Pfam" id="PF01841"/>
    </source>
</evidence>
<dbReference type="NCBIfam" id="TIGR03696">
    <property type="entry name" value="Rhs_assc_core"/>
    <property type="match status" value="1"/>
</dbReference>
<dbReference type="NCBIfam" id="TIGR01643">
    <property type="entry name" value="YD_repeat_2x"/>
    <property type="match status" value="8"/>
</dbReference>
<dbReference type="Pfam" id="PF20148">
    <property type="entry name" value="DUF6531"/>
    <property type="match status" value="1"/>
</dbReference>
<dbReference type="Gene3D" id="2.180.10.10">
    <property type="entry name" value="RHS repeat-associated core"/>
    <property type="match status" value="4"/>
</dbReference>
<dbReference type="InterPro" id="IPR045351">
    <property type="entry name" value="DUF6531"/>
</dbReference>
<proteinExistence type="predicted"/>
<dbReference type="Proteomes" id="UP000771797">
    <property type="component" value="Unassembled WGS sequence"/>
</dbReference>
<protein>
    <submittedName>
        <fullName evidence="3">RHS repeat-associated core domain-containing protein</fullName>
    </submittedName>
</protein>
<dbReference type="Pfam" id="PF01841">
    <property type="entry name" value="Transglut_core"/>
    <property type="match status" value="1"/>
</dbReference>
<dbReference type="PANTHER" id="PTHR32305">
    <property type="match status" value="1"/>
</dbReference>
<dbReference type="Pfam" id="PF05593">
    <property type="entry name" value="RHS_repeat"/>
    <property type="match status" value="6"/>
</dbReference>
<name>A0ABQ6Y3P0_9GAMM</name>
<organism evidence="3 4">
    <name type="scientific">Alcanivorax xiamenensis</name>
    <dbReference type="NCBI Taxonomy" id="1177156"/>
    <lineage>
        <taxon>Bacteria</taxon>
        <taxon>Pseudomonadati</taxon>
        <taxon>Pseudomonadota</taxon>
        <taxon>Gammaproteobacteria</taxon>
        <taxon>Oceanospirillales</taxon>
        <taxon>Alcanivoracaceae</taxon>
        <taxon>Alcanivorax</taxon>
    </lineage>
</organism>